<dbReference type="EnsemblPlants" id="EMT25206">
    <property type="protein sequence ID" value="EMT25206"/>
    <property type="gene ID" value="F775_03081"/>
</dbReference>
<protein>
    <submittedName>
        <fullName evidence="1">Uncharacterized protein</fullName>
    </submittedName>
</protein>
<reference evidence="1" key="1">
    <citation type="submission" date="2015-06" db="UniProtKB">
        <authorList>
            <consortium name="EnsemblPlants"/>
        </authorList>
    </citation>
    <scope>IDENTIFICATION</scope>
</reference>
<dbReference type="AlphaFoldDB" id="M8CNT2"/>
<evidence type="ECO:0000313" key="1">
    <source>
        <dbReference type="EnsemblPlants" id="EMT25206"/>
    </source>
</evidence>
<sequence length="59" mass="6792">MALLDNENVMEGKVENSPSQLINKVQTKNLGIIANYIFFKEEDLSLEDLNKLFNELLHI</sequence>
<name>M8CNT2_AEGTA</name>
<organism evidence="1">
    <name type="scientific">Aegilops tauschii</name>
    <name type="common">Tausch's goatgrass</name>
    <name type="synonym">Aegilops squarrosa</name>
    <dbReference type="NCBI Taxonomy" id="37682"/>
    <lineage>
        <taxon>Eukaryota</taxon>
        <taxon>Viridiplantae</taxon>
        <taxon>Streptophyta</taxon>
        <taxon>Embryophyta</taxon>
        <taxon>Tracheophyta</taxon>
        <taxon>Spermatophyta</taxon>
        <taxon>Magnoliopsida</taxon>
        <taxon>Liliopsida</taxon>
        <taxon>Poales</taxon>
        <taxon>Poaceae</taxon>
        <taxon>BOP clade</taxon>
        <taxon>Pooideae</taxon>
        <taxon>Triticodae</taxon>
        <taxon>Triticeae</taxon>
        <taxon>Triticinae</taxon>
        <taxon>Aegilops</taxon>
    </lineage>
</organism>
<accession>M8CNT2</accession>
<proteinExistence type="predicted"/>